<organism evidence="1 2">
    <name type="scientific">Paenirhodobacter populi</name>
    <dbReference type="NCBI Taxonomy" id="2306993"/>
    <lineage>
        <taxon>Bacteria</taxon>
        <taxon>Pseudomonadati</taxon>
        <taxon>Pseudomonadota</taxon>
        <taxon>Alphaproteobacteria</taxon>
        <taxon>Rhodobacterales</taxon>
        <taxon>Rhodobacter group</taxon>
        <taxon>Paenirhodobacter</taxon>
    </lineage>
</organism>
<gene>
    <name evidence="1" type="ORF">D2T31_15680</name>
</gene>
<evidence type="ECO:0000313" key="2">
    <source>
        <dbReference type="Proteomes" id="UP000285295"/>
    </source>
</evidence>
<reference evidence="1 2" key="2">
    <citation type="submission" date="2019-01" db="EMBL/GenBank/DDBJ databases">
        <authorList>
            <person name="Li Y."/>
        </authorList>
    </citation>
    <scope>NUCLEOTIDE SEQUENCE [LARGE SCALE GENOMIC DNA]</scope>
    <source>
        <strain evidence="1 2">D19-10-3-21</strain>
    </source>
</reference>
<dbReference type="Proteomes" id="UP000285295">
    <property type="component" value="Unassembled WGS sequence"/>
</dbReference>
<proteinExistence type="predicted"/>
<accession>A0A443K4J2</accession>
<name>A0A443K4J2_9RHOB</name>
<reference evidence="1 2" key="1">
    <citation type="submission" date="2019-01" db="EMBL/GenBank/DDBJ databases">
        <title>Sinorhodobacter populi sp. nov. isolated from the symptomatic bark tissue of Populus euramericana canker.</title>
        <authorList>
            <person name="Xu G."/>
        </authorList>
    </citation>
    <scope>NUCLEOTIDE SEQUENCE [LARGE SCALE GENOMIC DNA]</scope>
    <source>
        <strain evidence="1 2">D19-10-3-21</strain>
    </source>
</reference>
<sequence length="65" mass="6921">MIDLPSRGDGNGQKIAQKQQLVLGHQTSEPHGFSECDVGELRGHGFGFQRGVGIGPGFGWRGVSE</sequence>
<comment type="caution">
    <text evidence="1">The sequence shown here is derived from an EMBL/GenBank/DDBJ whole genome shotgun (WGS) entry which is preliminary data.</text>
</comment>
<dbReference type="EMBL" id="SAUX01000019">
    <property type="protein sequence ID" value="RWR27674.1"/>
    <property type="molecule type" value="Genomic_DNA"/>
</dbReference>
<evidence type="ECO:0000313" key="1">
    <source>
        <dbReference type="EMBL" id="RWR27674.1"/>
    </source>
</evidence>
<dbReference type="AlphaFoldDB" id="A0A443K4J2"/>
<protein>
    <submittedName>
        <fullName evidence="1">Uncharacterized protein</fullName>
    </submittedName>
</protein>
<dbReference type="RefSeq" id="WP_128238073.1">
    <property type="nucleotide sequence ID" value="NZ_SAUX01000019.1"/>
</dbReference>